<dbReference type="GO" id="GO:0046982">
    <property type="term" value="F:protein heterodimerization activity"/>
    <property type="evidence" value="ECO:0007669"/>
    <property type="project" value="UniProtKB-ARBA"/>
</dbReference>
<protein>
    <recommendedName>
        <fullName evidence="7">BZIP domain-containing protein</fullName>
    </recommendedName>
</protein>
<evidence type="ECO:0000313" key="8">
    <source>
        <dbReference type="EMBL" id="GMH08822.1"/>
    </source>
</evidence>
<evidence type="ECO:0000256" key="5">
    <source>
        <dbReference type="ARBA" id="ARBA00023242"/>
    </source>
</evidence>
<proteinExistence type="predicted"/>
<keyword evidence="4" id="KW-0804">Transcription</keyword>
<feature type="domain" description="BZIP" evidence="7">
    <location>
        <begin position="30"/>
        <end position="75"/>
    </location>
</feature>
<gene>
    <name evidence="8" type="ORF">Nepgr_010662</name>
</gene>
<keyword evidence="2" id="KW-0805">Transcription regulation</keyword>
<dbReference type="SMART" id="SM00338">
    <property type="entry name" value="BRLZ"/>
    <property type="match status" value="1"/>
</dbReference>
<dbReference type="EMBL" id="BSYO01000008">
    <property type="protein sequence ID" value="GMH08822.1"/>
    <property type="molecule type" value="Genomic_DNA"/>
</dbReference>
<keyword evidence="3" id="KW-0238">DNA-binding</keyword>
<dbReference type="PANTHER" id="PTHR45764">
    <property type="entry name" value="BZIP TRANSCRIPTION FACTOR 44"/>
    <property type="match status" value="1"/>
</dbReference>
<dbReference type="Pfam" id="PF00170">
    <property type="entry name" value="bZIP_1"/>
    <property type="match status" value="1"/>
</dbReference>
<dbReference type="AlphaFoldDB" id="A0AAD3SDV3"/>
<dbReference type="PROSITE" id="PS00036">
    <property type="entry name" value="BZIP_BASIC"/>
    <property type="match status" value="1"/>
</dbReference>
<dbReference type="Proteomes" id="UP001279734">
    <property type="component" value="Unassembled WGS sequence"/>
</dbReference>
<dbReference type="GO" id="GO:0003700">
    <property type="term" value="F:DNA-binding transcription factor activity"/>
    <property type="evidence" value="ECO:0007669"/>
    <property type="project" value="InterPro"/>
</dbReference>
<keyword evidence="5" id="KW-0539">Nucleus</keyword>
<dbReference type="CDD" id="cd14702">
    <property type="entry name" value="bZIP_plant_GBF1"/>
    <property type="match status" value="1"/>
</dbReference>
<accession>A0AAD3SDV3</accession>
<name>A0AAD3SDV3_NEPGR</name>
<sequence length="162" mass="18353">MASPEGTISGSSTPQQNSSSDQEEMLQLTQERKRKRMESNRESARRSRMRKQKHLDDLMAEVARLRNENNDLITQNNLTSQLYLRMEAENSVLVAQVAELSSRLQSLNDIINSINYSNDVFGAEEFYPSSGFTAAADCFMTNPWSSPNLSQPIMASAEMFQY</sequence>
<keyword evidence="9" id="KW-1185">Reference proteome</keyword>
<evidence type="ECO:0000256" key="3">
    <source>
        <dbReference type="ARBA" id="ARBA00023125"/>
    </source>
</evidence>
<dbReference type="GO" id="GO:0005634">
    <property type="term" value="C:nucleus"/>
    <property type="evidence" value="ECO:0007669"/>
    <property type="project" value="UniProtKB-SubCell"/>
</dbReference>
<dbReference type="InterPro" id="IPR046347">
    <property type="entry name" value="bZIP_sf"/>
</dbReference>
<dbReference type="GO" id="GO:0045893">
    <property type="term" value="P:positive regulation of DNA-templated transcription"/>
    <property type="evidence" value="ECO:0007669"/>
    <property type="project" value="TreeGrafter"/>
</dbReference>
<evidence type="ECO:0000256" key="2">
    <source>
        <dbReference type="ARBA" id="ARBA00023015"/>
    </source>
</evidence>
<feature type="region of interest" description="Disordered" evidence="6">
    <location>
        <begin position="1"/>
        <end position="53"/>
    </location>
</feature>
<evidence type="ECO:0000259" key="7">
    <source>
        <dbReference type="PROSITE" id="PS50217"/>
    </source>
</evidence>
<evidence type="ECO:0000256" key="4">
    <source>
        <dbReference type="ARBA" id="ARBA00023163"/>
    </source>
</evidence>
<dbReference type="GO" id="GO:0000976">
    <property type="term" value="F:transcription cis-regulatory region binding"/>
    <property type="evidence" value="ECO:0007669"/>
    <property type="project" value="TreeGrafter"/>
</dbReference>
<evidence type="ECO:0000256" key="1">
    <source>
        <dbReference type="ARBA" id="ARBA00004123"/>
    </source>
</evidence>
<evidence type="ECO:0000256" key="6">
    <source>
        <dbReference type="SAM" id="MobiDB-lite"/>
    </source>
</evidence>
<dbReference type="SUPFAM" id="SSF57959">
    <property type="entry name" value="Leucine zipper domain"/>
    <property type="match status" value="1"/>
</dbReference>
<dbReference type="InterPro" id="IPR004827">
    <property type="entry name" value="bZIP"/>
</dbReference>
<dbReference type="PANTHER" id="PTHR45764:SF38">
    <property type="entry name" value="BZIP TRANSCRIPTION FACTOR 44"/>
    <property type="match status" value="1"/>
</dbReference>
<reference evidence="8" key="1">
    <citation type="submission" date="2023-05" db="EMBL/GenBank/DDBJ databases">
        <title>Nepenthes gracilis genome sequencing.</title>
        <authorList>
            <person name="Fukushima K."/>
        </authorList>
    </citation>
    <scope>NUCLEOTIDE SEQUENCE</scope>
    <source>
        <strain evidence="8">SING2019-196</strain>
    </source>
</reference>
<dbReference type="FunFam" id="1.20.5.170:FF:000020">
    <property type="entry name" value="BZIP transcription factor"/>
    <property type="match status" value="1"/>
</dbReference>
<dbReference type="PROSITE" id="PS50217">
    <property type="entry name" value="BZIP"/>
    <property type="match status" value="1"/>
</dbReference>
<dbReference type="Gene3D" id="1.20.5.170">
    <property type="match status" value="1"/>
</dbReference>
<evidence type="ECO:0000313" key="9">
    <source>
        <dbReference type="Proteomes" id="UP001279734"/>
    </source>
</evidence>
<dbReference type="InterPro" id="IPR045314">
    <property type="entry name" value="bZIP_plant_GBF1"/>
</dbReference>
<organism evidence="8 9">
    <name type="scientific">Nepenthes gracilis</name>
    <name type="common">Slender pitcher plant</name>
    <dbReference type="NCBI Taxonomy" id="150966"/>
    <lineage>
        <taxon>Eukaryota</taxon>
        <taxon>Viridiplantae</taxon>
        <taxon>Streptophyta</taxon>
        <taxon>Embryophyta</taxon>
        <taxon>Tracheophyta</taxon>
        <taxon>Spermatophyta</taxon>
        <taxon>Magnoliopsida</taxon>
        <taxon>eudicotyledons</taxon>
        <taxon>Gunneridae</taxon>
        <taxon>Pentapetalae</taxon>
        <taxon>Caryophyllales</taxon>
        <taxon>Nepenthaceae</taxon>
        <taxon>Nepenthes</taxon>
    </lineage>
</organism>
<feature type="compositionally biased region" description="Low complexity" evidence="6">
    <location>
        <begin position="9"/>
        <end position="20"/>
    </location>
</feature>
<comment type="caution">
    <text evidence="8">The sequence shown here is derived from an EMBL/GenBank/DDBJ whole genome shotgun (WGS) entry which is preliminary data.</text>
</comment>
<comment type="subcellular location">
    <subcellularLocation>
        <location evidence="1">Nucleus</location>
    </subcellularLocation>
</comment>